<evidence type="ECO:0000256" key="3">
    <source>
        <dbReference type="RuleBase" id="RU364104"/>
    </source>
</evidence>
<organism evidence="5 7">
    <name type="scientific">Dracunculus medinensis</name>
    <name type="common">Guinea worm</name>
    <dbReference type="NCBI Taxonomy" id="318479"/>
    <lineage>
        <taxon>Eukaryota</taxon>
        <taxon>Metazoa</taxon>
        <taxon>Ecdysozoa</taxon>
        <taxon>Nematoda</taxon>
        <taxon>Chromadorea</taxon>
        <taxon>Rhabditida</taxon>
        <taxon>Spirurina</taxon>
        <taxon>Dracunculoidea</taxon>
        <taxon>Dracunculidae</taxon>
        <taxon>Dracunculus</taxon>
    </lineage>
</organism>
<protein>
    <recommendedName>
        <fullName evidence="3">COX assembly mitochondrial protein</fullName>
    </recommendedName>
</protein>
<keyword evidence="2" id="KW-1015">Disulfide bond</keyword>
<dbReference type="Proteomes" id="UP000274756">
    <property type="component" value="Unassembled WGS sequence"/>
</dbReference>
<sequence length="100" mass="11548">MLPDLSSHLHTLECNFLIDLYKECEQQKPFAKIFGGCSYFHEAVWQCLTKEREFKRSLNKTVGSRNIGGYRLPESLYTPVLKKLKEEGSLNFTQSEGCKI</sequence>
<comment type="similarity">
    <text evidence="1 3">Belongs to the CMC family.</text>
</comment>
<evidence type="ECO:0000313" key="4">
    <source>
        <dbReference type="EMBL" id="VDN52423.1"/>
    </source>
</evidence>
<keyword evidence="6" id="KW-1185">Reference proteome</keyword>
<dbReference type="EMBL" id="UYYG01000058">
    <property type="protein sequence ID" value="VDN52423.1"/>
    <property type="molecule type" value="Genomic_DNA"/>
</dbReference>
<accession>A0A0N4UKV5</accession>
<dbReference type="GO" id="GO:0005739">
    <property type="term" value="C:mitochondrion"/>
    <property type="evidence" value="ECO:0007669"/>
    <property type="project" value="UniProtKB-SubCell"/>
</dbReference>
<dbReference type="InterPro" id="IPR013892">
    <property type="entry name" value="Cyt_c_biogenesis_Cmc1-like"/>
</dbReference>
<keyword evidence="3" id="KW-0496">Mitochondrion</keyword>
<name>A0A0N4UKV5_DRAME</name>
<dbReference type="AlphaFoldDB" id="A0A0N4UKV5"/>
<proteinExistence type="inferred from homology"/>
<evidence type="ECO:0000313" key="5">
    <source>
        <dbReference type="Proteomes" id="UP000038040"/>
    </source>
</evidence>
<dbReference type="OrthoDB" id="532630at2759"/>
<evidence type="ECO:0000313" key="7">
    <source>
        <dbReference type="WBParaSite" id="DME_0000839001-mRNA-1"/>
    </source>
</evidence>
<dbReference type="Proteomes" id="UP000038040">
    <property type="component" value="Unplaced"/>
</dbReference>
<comment type="subcellular location">
    <subcellularLocation>
        <location evidence="3">Mitochondrion</location>
    </subcellularLocation>
</comment>
<reference evidence="7" key="1">
    <citation type="submission" date="2017-02" db="UniProtKB">
        <authorList>
            <consortium name="WormBaseParasite"/>
        </authorList>
    </citation>
    <scope>IDENTIFICATION</scope>
</reference>
<evidence type="ECO:0000313" key="6">
    <source>
        <dbReference type="Proteomes" id="UP000274756"/>
    </source>
</evidence>
<dbReference type="STRING" id="318479.A0A0N4UKV5"/>
<dbReference type="Pfam" id="PF08583">
    <property type="entry name" value="Cmc1"/>
    <property type="match status" value="1"/>
</dbReference>
<gene>
    <name evidence="4" type="ORF">DME_LOCUS2396</name>
</gene>
<evidence type="ECO:0000256" key="1">
    <source>
        <dbReference type="ARBA" id="ARBA00007347"/>
    </source>
</evidence>
<evidence type="ECO:0000256" key="2">
    <source>
        <dbReference type="ARBA" id="ARBA00023157"/>
    </source>
</evidence>
<dbReference type="WBParaSite" id="DME_0000839001-mRNA-1">
    <property type="protein sequence ID" value="DME_0000839001-mRNA-1"/>
    <property type="gene ID" value="DME_0000839001"/>
</dbReference>
<reference evidence="4 6" key="2">
    <citation type="submission" date="2018-11" db="EMBL/GenBank/DDBJ databases">
        <authorList>
            <consortium name="Pathogen Informatics"/>
        </authorList>
    </citation>
    <scope>NUCLEOTIDE SEQUENCE [LARGE SCALE GENOMIC DNA]</scope>
</reference>